<dbReference type="Proteomes" id="UP000247591">
    <property type="component" value="Unassembled WGS sequence"/>
</dbReference>
<evidence type="ECO:0000256" key="5">
    <source>
        <dbReference type="PROSITE-ProRule" id="PRU00335"/>
    </source>
</evidence>
<accession>A0A318RGV2</accession>
<dbReference type="InterPro" id="IPR009057">
    <property type="entry name" value="Homeodomain-like_sf"/>
</dbReference>
<protein>
    <submittedName>
        <fullName evidence="7">TetR family transcriptional regulator</fullName>
    </submittedName>
</protein>
<dbReference type="GO" id="GO:0000976">
    <property type="term" value="F:transcription cis-regulatory region binding"/>
    <property type="evidence" value="ECO:0007669"/>
    <property type="project" value="TreeGrafter"/>
</dbReference>
<dbReference type="PANTHER" id="PTHR30055:SF148">
    <property type="entry name" value="TETR-FAMILY TRANSCRIPTIONAL REGULATOR"/>
    <property type="match status" value="1"/>
</dbReference>
<feature type="domain" description="HTH tetR-type" evidence="6">
    <location>
        <begin position="8"/>
        <end position="68"/>
    </location>
</feature>
<evidence type="ECO:0000256" key="4">
    <source>
        <dbReference type="ARBA" id="ARBA00023163"/>
    </source>
</evidence>
<dbReference type="Gene3D" id="1.10.357.10">
    <property type="entry name" value="Tetracycline Repressor, domain 2"/>
    <property type="match status" value="1"/>
</dbReference>
<dbReference type="Pfam" id="PF00440">
    <property type="entry name" value="TetR_N"/>
    <property type="match status" value="1"/>
</dbReference>
<feature type="DNA-binding region" description="H-T-H motif" evidence="5">
    <location>
        <begin position="31"/>
        <end position="50"/>
    </location>
</feature>
<name>A0A318RGV2_WILLI</name>
<dbReference type="SUPFAM" id="SSF46689">
    <property type="entry name" value="Homeodomain-like"/>
    <property type="match status" value="1"/>
</dbReference>
<keyword evidence="3 5" id="KW-0238">DNA-binding</keyword>
<dbReference type="GO" id="GO:0003700">
    <property type="term" value="F:DNA-binding transcription factor activity"/>
    <property type="evidence" value="ECO:0007669"/>
    <property type="project" value="TreeGrafter"/>
</dbReference>
<dbReference type="PANTHER" id="PTHR30055">
    <property type="entry name" value="HTH-TYPE TRANSCRIPTIONAL REGULATOR RUTR"/>
    <property type="match status" value="1"/>
</dbReference>
<keyword evidence="2" id="KW-0805">Transcription regulation</keyword>
<dbReference type="InterPro" id="IPR036271">
    <property type="entry name" value="Tet_transcr_reg_TetR-rel_C_sf"/>
</dbReference>
<comment type="caution">
    <text evidence="7">The sequence shown here is derived from an EMBL/GenBank/DDBJ whole genome shotgun (WGS) entry which is preliminary data.</text>
</comment>
<evidence type="ECO:0000313" key="8">
    <source>
        <dbReference type="Proteomes" id="UP000247591"/>
    </source>
</evidence>
<dbReference type="InterPro" id="IPR039538">
    <property type="entry name" value="BetI_C"/>
</dbReference>
<sequence length="208" mass="22924">MPKLVDHAERRRAIIRAAWRLIAARGIDGINMRDLAAEAGYTNGALSHYFSGKDEILRTAFEHVLEETNQRIEQSASGLRGLSALRKVAYEIMPLTEEARLEARIAISLWQRALTDRAMEGVNNAAVAQWRRRLGQHLSEAIEDGQLAEHDVAVRADLLMTALIGLQVTAVLDRAATSRKSQIALLDTVLAQNKIPGSGENTTRGVHT</sequence>
<evidence type="ECO:0000313" key="7">
    <source>
        <dbReference type="EMBL" id="PYE13701.1"/>
    </source>
</evidence>
<evidence type="ECO:0000256" key="2">
    <source>
        <dbReference type="ARBA" id="ARBA00023015"/>
    </source>
</evidence>
<dbReference type="PROSITE" id="PS50977">
    <property type="entry name" value="HTH_TETR_2"/>
    <property type="match status" value="1"/>
</dbReference>
<dbReference type="PRINTS" id="PR00455">
    <property type="entry name" value="HTHTETR"/>
</dbReference>
<dbReference type="SUPFAM" id="SSF48498">
    <property type="entry name" value="Tetracyclin repressor-like, C-terminal domain"/>
    <property type="match status" value="1"/>
</dbReference>
<keyword evidence="1" id="KW-0678">Repressor</keyword>
<dbReference type="EMBL" id="QJSP01000015">
    <property type="protein sequence ID" value="PYE13701.1"/>
    <property type="molecule type" value="Genomic_DNA"/>
</dbReference>
<keyword evidence="4" id="KW-0804">Transcription</keyword>
<proteinExistence type="predicted"/>
<dbReference type="OrthoDB" id="9816296at2"/>
<dbReference type="AlphaFoldDB" id="A0A318RGV2"/>
<dbReference type="InterPro" id="IPR001647">
    <property type="entry name" value="HTH_TetR"/>
</dbReference>
<dbReference type="Pfam" id="PF13977">
    <property type="entry name" value="TetR_C_6"/>
    <property type="match status" value="1"/>
</dbReference>
<reference evidence="7 8" key="1">
    <citation type="submission" date="2018-06" db="EMBL/GenBank/DDBJ databases">
        <title>Genomic Encyclopedia of Type Strains, Phase IV (KMG-IV): sequencing the most valuable type-strain genomes for metagenomic binning, comparative biology and taxonomic classification.</title>
        <authorList>
            <person name="Goeker M."/>
        </authorList>
    </citation>
    <scope>NUCLEOTIDE SEQUENCE [LARGE SCALE GENOMIC DNA]</scope>
    <source>
        <strain evidence="7 8">DSM 45521</strain>
    </source>
</reference>
<gene>
    <name evidence="7" type="ORF">DFR67_11526</name>
</gene>
<organism evidence="7 8">
    <name type="scientific">Williamsia limnetica</name>
    <dbReference type="NCBI Taxonomy" id="882452"/>
    <lineage>
        <taxon>Bacteria</taxon>
        <taxon>Bacillati</taxon>
        <taxon>Actinomycetota</taxon>
        <taxon>Actinomycetes</taxon>
        <taxon>Mycobacteriales</taxon>
        <taxon>Nocardiaceae</taxon>
        <taxon>Williamsia</taxon>
    </lineage>
</organism>
<dbReference type="RefSeq" id="WP_110471735.1">
    <property type="nucleotide sequence ID" value="NZ_QJSP01000015.1"/>
</dbReference>
<evidence type="ECO:0000256" key="3">
    <source>
        <dbReference type="ARBA" id="ARBA00023125"/>
    </source>
</evidence>
<evidence type="ECO:0000256" key="1">
    <source>
        <dbReference type="ARBA" id="ARBA00022491"/>
    </source>
</evidence>
<evidence type="ECO:0000259" key="6">
    <source>
        <dbReference type="PROSITE" id="PS50977"/>
    </source>
</evidence>
<keyword evidence="8" id="KW-1185">Reference proteome</keyword>
<dbReference type="InterPro" id="IPR050109">
    <property type="entry name" value="HTH-type_TetR-like_transc_reg"/>
</dbReference>